<dbReference type="GO" id="GO:0032259">
    <property type="term" value="P:methylation"/>
    <property type="evidence" value="ECO:0007669"/>
    <property type="project" value="UniProtKB-KW"/>
</dbReference>
<reference evidence="2" key="1">
    <citation type="submission" date="2020-06" db="EMBL/GenBank/DDBJ databases">
        <authorList>
            <consortium name="Plant Systems Biology data submission"/>
        </authorList>
    </citation>
    <scope>NUCLEOTIDE SEQUENCE</scope>
    <source>
        <strain evidence="2">D6</strain>
    </source>
</reference>
<dbReference type="InterPro" id="IPR038071">
    <property type="entry name" value="UROD/MetE-like_sf"/>
</dbReference>
<gene>
    <name evidence="2" type="ORF">SEMRO_660_G182940.1</name>
</gene>
<accession>A0A9N8E635</accession>
<dbReference type="GO" id="GO:0003871">
    <property type="term" value="F:5-methyltetrahydropteroyltriglutamate-homocysteine S-methyltransferase activity"/>
    <property type="evidence" value="ECO:0007669"/>
    <property type="project" value="InterPro"/>
</dbReference>
<evidence type="ECO:0000259" key="1">
    <source>
        <dbReference type="Pfam" id="PF08267"/>
    </source>
</evidence>
<dbReference type="SUPFAM" id="SSF51726">
    <property type="entry name" value="UROD/MetE-like"/>
    <property type="match status" value="1"/>
</dbReference>
<proteinExistence type="predicted"/>
<dbReference type="GO" id="GO:0008652">
    <property type="term" value="P:amino acid biosynthetic process"/>
    <property type="evidence" value="ECO:0007669"/>
    <property type="project" value="InterPro"/>
</dbReference>
<protein>
    <submittedName>
        <fullName evidence="2">5-methyltetrahydropteroyltriglutamate--homocysteine methyltransferase</fullName>
    </submittedName>
</protein>
<dbReference type="Pfam" id="PF08267">
    <property type="entry name" value="Meth_synt_1"/>
    <property type="match status" value="1"/>
</dbReference>
<keyword evidence="2" id="KW-0808">Transferase</keyword>
<feature type="domain" description="Cobalamin-independent methionine synthase MetE N-terminal" evidence="1">
    <location>
        <begin position="27"/>
        <end position="214"/>
    </location>
</feature>
<dbReference type="EMBL" id="CAICTM010000659">
    <property type="protein sequence ID" value="CAB9514539.1"/>
    <property type="molecule type" value="Genomic_DNA"/>
</dbReference>
<dbReference type="Proteomes" id="UP001153069">
    <property type="component" value="Unassembled WGS sequence"/>
</dbReference>
<sequence length="284" mass="31037">MKPGVDRMFAITRGWDGATGLTPTTTIVPEVDCALSKSDFSSYLAAVKRGLGAVGGGDQATAVVLGPVTFVRFCTYGATGQEDISRFNLLTKILPLYQIATLGVKKVQIHEPAFVLAEDKLLSLFQQAYPSILTGAVGVSIVMVTYFEGIGSEKSWKWRMGLKEISKVSLDFIRGDNLQLLKAAGFPKTKTLGAGLIYSRSIWKMLPEKVEQIWQELIRLGLSDVCIQPAASLQYVPRTMECEEALQKHPAGRVLTFGKEKLAEVQTLAAYFRGDNPKLMSTVP</sequence>
<evidence type="ECO:0000313" key="2">
    <source>
        <dbReference type="EMBL" id="CAB9514539.1"/>
    </source>
</evidence>
<keyword evidence="3" id="KW-1185">Reference proteome</keyword>
<dbReference type="PANTHER" id="PTHR30519">
    <property type="entry name" value="5-METHYLTETRAHYDROPTEROYLTRIGLUTAMATE--HOMOCYSTEINE METHYLTRANSFERASE"/>
    <property type="match status" value="1"/>
</dbReference>
<organism evidence="2 3">
    <name type="scientific">Seminavis robusta</name>
    <dbReference type="NCBI Taxonomy" id="568900"/>
    <lineage>
        <taxon>Eukaryota</taxon>
        <taxon>Sar</taxon>
        <taxon>Stramenopiles</taxon>
        <taxon>Ochrophyta</taxon>
        <taxon>Bacillariophyta</taxon>
        <taxon>Bacillariophyceae</taxon>
        <taxon>Bacillariophycidae</taxon>
        <taxon>Naviculales</taxon>
        <taxon>Naviculaceae</taxon>
        <taxon>Seminavis</taxon>
    </lineage>
</organism>
<dbReference type="InterPro" id="IPR013215">
    <property type="entry name" value="Cbl-indep_Met_Synth_N"/>
</dbReference>
<comment type="caution">
    <text evidence="2">The sequence shown here is derived from an EMBL/GenBank/DDBJ whole genome shotgun (WGS) entry which is preliminary data.</text>
</comment>
<dbReference type="Gene3D" id="3.20.20.210">
    <property type="match status" value="1"/>
</dbReference>
<name>A0A9N8E635_9STRA</name>
<dbReference type="AlphaFoldDB" id="A0A9N8E635"/>
<keyword evidence="2" id="KW-0489">Methyltransferase</keyword>
<dbReference type="OrthoDB" id="1053771at2759"/>
<evidence type="ECO:0000313" key="3">
    <source>
        <dbReference type="Proteomes" id="UP001153069"/>
    </source>
</evidence>
<dbReference type="GO" id="GO:0008270">
    <property type="term" value="F:zinc ion binding"/>
    <property type="evidence" value="ECO:0007669"/>
    <property type="project" value="InterPro"/>
</dbReference>